<comment type="subcellular location">
    <subcellularLocation>
        <location evidence="2">Membrane</location>
        <topology evidence="2">Multi-pass membrane protein</topology>
    </subcellularLocation>
</comment>
<feature type="domain" description="Peptidase M50" evidence="12">
    <location>
        <begin position="6"/>
        <end position="329"/>
    </location>
</feature>
<evidence type="ECO:0000256" key="1">
    <source>
        <dbReference type="ARBA" id="ARBA00001947"/>
    </source>
</evidence>
<evidence type="ECO:0000259" key="13">
    <source>
        <dbReference type="Pfam" id="PF17820"/>
    </source>
</evidence>
<keyword evidence="10 11" id="KW-0472">Membrane</keyword>
<sequence>MGIVLAILLFGFIVFFHELGHFLLAKKNKIDVDEFAVGMGPALFQKTYKGTRYSIRLLPIGGYCAMGEDEEATDSPNNFNNKSVWARISVIAAGPVFNFILAWIFSVILIFMIGYDQPVIGSVDEGYPAAEVGLQEGDRVVQIGDKNIHIYREISAYLQFHPDEDVVLTYERDGEQHTVTLTPKMDEELGYERIGLASSGNTKANLLTAFQYGTYEVKYWIEVTLDSLRMLVTGQIGVDQLSGPVGIVDVVDETYQQSRSYGAYVVVAQMLYLAILLSANLGVMNLLPLPALDGGRLVFLFVEAVRKKRVPPEKEGYVHFAGIVLLMLLMVVVMYNDIQRVFF</sequence>
<dbReference type="OrthoDB" id="9782003at2"/>
<dbReference type="CDD" id="cd06163">
    <property type="entry name" value="S2P-M50_PDZ_RseP-like"/>
    <property type="match status" value="1"/>
</dbReference>
<dbReference type="InterPro" id="IPR036034">
    <property type="entry name" value="PDZ_sf"/>
</dbReference>
<evidence type="ECO:0000256" key="4">
    <source>
        <dbReference type="ARBA" id="ARBA00022670"/>
    </source>
</evidence>
<evidence type="ECO:0000256" key="5">
    <source>
        <dbReference type="ARBA" id="ARBA00022692"/>
    </source>
</evidence>
<dbReference type="Pfam" id="PF17820">
    <property type="entry name" value="PDZ_6"/>
    <property type="match status" value="1"/>
</dbReference>
<dbReference type="InterPro" id="IPR004387">
    <property type="entry name" value="Pept_M50_Zn"/>
</dbReference>
<evidence type="ECO:0000256" key="2">
    <source>
        <dbReference type="ARBA" id="ARBA00004141"/>
    </source>
</evidence>
<name>A0A9D2VWS5_9FIRM</name>
<keyword evidence="11" id="KW-0479">Metal-binding</keyword>
<feature type="domain" description="PDZ" evidence="13">
    <location>
        <begin position="119"/>
        <end position="172"/>
    </location>
</feature>
<evidence type="ECO:0000256" key="7">
    <source>
        <dbReference type="ARBA" id="ARBA00022833"/>
    </source>
</evidence>
<evidence type="ECO:0000256" key="3">
    <source>
        <dbReference type="ARBA" id="ARBA00007931"/>
    </source>
</evidence>
<keyword evidence="9 11" id="KW-0482">Metalloprotease</keyword>
<dbReference type="Proteomes" id="UP000813420">
    <property type="component" value="Unassembled WGS sequence"/>
</dbReference>
<dbReference type="CDD" id="cd23081">
    <property type="entry name" value="cpPDZ_EcRseP-like"/>
    <property type="match status" value="1"/>
</dbReference>
<dbReference type="PANTHER" id="PTHR42837:SF2">
    <property type="entry name" value="MEMBRANE METALLOPROTEASE ARASP2, CHLOROPLASTIC-RELATED"/>
    <property type="match status" value="1"/>
</dbReference>
<dbReference type="NCBIfam" id="TIGR00054">
    <property type="entry name" value="RIP metalloprotease RseP"/>
    <property type="match status" value="1"/>
</dbReference>
<evidence type="ECO:0000256" key="10">
    <source>
        <dbReference type="ARBA" id="ARBA00023136"/>
    </source>
</evidence>
<dbReference type="Pfam" id="PF02163">
    <property type="entry name" value="Peptidase_M50"/>
    <property type="match status" value="1"/>
</dbReference>
<feature type="transmembrane region" description="Helical" evidence="11">
    <location>
        <begin position="84"/>
        <end position="113"/>
    </location>
</feature>
<dbReference type="EC" id="3.4.24.-" evidence="11"/>
<dbReference type="InterPro" id="IPR041489">
    <property type="entry name" value="PDZ_6"/>
</dbReference>
<dbReference type="EMBL" id="DYXE01000028">
    <property type="protein sequence ID" value="HJH49152.1"/>
    <property type="molecule type" value="Genomic_DNA"/>
</dbReference>
<dbReference type="GO" id="GO:0004222">
    <property type="term" value="F:metalloendopeptidase activity"/>
    <property type="evidence" value="ECO:0007669"/>
    <property type="project" value="InterPro"/>
</dbReference>
<organism evidence="14 15">
    <name type="scientific">Merdimonas faecis</name>
    <dbReference type="NCBI Taxonomy" id="1653435"/>
    <lineage>
        <taxon>Bacteria</taxon>
        <taxon>Bacillati</taxon>
        <taxon>Bacillota</taxon>
        <taxon>Clostridia</taxon>
        <taxon>Lachnospirales</taxon>
        <taxon>Lachnospiraceae</taxon>
        <taxon>Merdimonas</taxon>
    </lineage>
</organism>
<gene>
    <name evidence="14" type="primary">rseP</name>
    <name evidence="14" type="ORF">K8V39_02690</name>
</gene>
<reference evidence="14" key="1">
    <citation type="journal article" date="2021" name="PeerJ">
        <title>Extensive microbial diversity within the chicken gut microbiome revealed by metagenomics and culture.</title>
        <authorList>
            <person name="Gilroy R."/>
            <person name="Ravi A."/>
            <person name="Getino M."/>
            <person name="Pursley I."/>
            <person name="Horton D.L."/>
            <person name="Alikhan N.F."/>
            <person name="Baker D."/>
            <person name="Gharbi K."/>
            <person name="Hall N."/>
            <person name="Watson M."/>
            <person name="Adriaenssens E.M."/>
            <person name="Foster-Nyarko E."/>
            <person name="Jarju S."/>
            <person name="Secka A."/>
            <person name="Antonio M."/>
            <person name="Oren A."/>
            <person name="Chaudhuri R.R."/>
            <person name="La Ragione R."/>
            <person name="Hildebrand F."/>
            <person name="Pallen M.J."/>
        </authorList>
    </citation>
    <scope>NUCLEOTIDE SEQUENCE</scope>
    <source>
        <strain evidence="14">USAMLcec4-12693</strain>
    </source>
</reference>
<dbReference type="RefSeq" id="WP_070089452.1">
    <property type="nucleotide sequence ID" value="NZ_CABMJS010000018.1"/>
</dbReference>
<reference evidence="14" key="2">
    <citation type="submission" date="2021-09" db="EMBL/GenBank/DDBJ databases">
        <authorList>
            <person name="Gilroy R."/>
        </authorList>
    </citation>
    <scope>NUCLEOTIDE SEQUENCE</scope>
    <source>
        <strain evidence="14">USAMLcec4-12693</strain>
    </source>
</reference>
<evidence type="ECO:0000256" key="6">
    <source>
        <dbReference type="ARBA" id="ARBA00022801"/>
    </source>
</evidence>
<dbReference type="GO" id="GO:0046872">
    <property type="term" value="F:metal ion binding"/>
    <property type="evidence" value="ECO:0007669"/>
    <property type="project" value="UniProtKB-KW"/>
</dbReference>
<keyword evidence="8 11" id="KW-1133">Transmembrane helix</keyword>
<evidence type="ECO:0000313" key="15">
    <source>
        <dbReference type="Proteomes" id="UP000813420"/>
    </source>
</evidence>
<dbReference type="GO" id="GO:0006508">
    <property type="term" value="P:proteolysis"/>
    <property type="evidence" value="ECO:0007669"/>
    <property type="project" value="UniProtKB-KW"/>
</dbReference>
<evidence type="ECO:0000259" key="12">
    <source>
        <dbReference type="Pfam" id="PF02163"/>
    </source>
</evidence>
<dbReference type="GO" id="GO:0016020">
    <property type="term" value="C:membrane"/>
    <property type="evidence" value="ECO:0007669"/>
    <property type="project" value="UniProtKB-SubCell"/>
</dbReference>
<keyword evidence="7 11" id="KW-0862">Zinc</keyword>
<dbReference type="AlphaFoldDB" id="A0A9D2VWS5"/>
<protein>
    <recommendedName>
        <fullName evidence="11">Zinc metalloprotease</fullName>
        <ecNumber evidence="11">3.4.24.-</ecNumber>
    </recommendedName>
</protein>
<accession>A0A9D2VWS5</accession>
<evidence type="ECO:0000256" key="9">
    <source>
        <dbReference type="ARBA" id="ARBA00023049"/>
    </source>
</evidence>
<evidence type="ECO:0000256" key="8">
    <source>
        <dbReference type="ARBA" id="ARBA00022989"/>
    </source>
</evidence>
<feature type="transmembrane region" description="Helical" evidence="11">
    <location>
        <begin position="317"/>
        <end position="335"/>
    </location>
</feature>
<comment type="caution">
    <text evidence="14">The sequence shown here is derived from an EMBL/GenBank/DDBJ whole genome shotgun (WGS) entry which is preliminary data.</text>
</comment>
<dbReference type="Gene3D" id="2.30.42.10">
    <property type="match status" value="1"/>
</dbReference>
<keyword evidence="4" id="KW-0645">Protease</keyword>
<evidence type="ECO:0000256" key="11">
    <source>
        <dbReference type="RuleBase" id="RU362031"/>
    </source>
</evidence>
<dbReference type="SUPFAM" id="SSF50156">
    <property type="entry name" value="PDZ domain-like"/>
    <property type="match status" value="1"/>
</dbReference>
<keyword evidence="5 11" id="KW-0812">Transmembrane</keyword>
<dbReference type="InterPro" id="IPR008915">
    <property type="entry name" value="Peptidase_M50"/>
</dbReference>
<comment type="similarity">
    <text evidence="3 11">Belongs to the peptidase M50B family.</text>
</comment>
<comment type="cofactor">
    <cofactor evidence="1 11">
        <name>Zn(2+)</name>
        <dbReference type="ChEBI" id="CHEBI:29105"/>
    </cofactor>
</comment>
<evidence type="ECO:0000313" key="14">
    <source>
        <dbReference type="EMBL" id="HJH49152.1"/>
    </source>
</evidence>
<proteinExistence type="inferred from homology"/>
<keyword evidence="6 11" id="KW-0378">Hydrolase</keyword>
<dbReference type="PANTHER" id="PTHR42837">
    <property type="entry name" value="REGULATOR OF SIGMA-E PROTEASE RSEP"/>
    <property type="match status" value="1"/>
</dbReference>
<feature type="transmembrane region" description="Helical" evidence="11">
    <location>
        <begin position="261"/>
        <end position="281"/>
    </location>
</feature>